<dbReference type="Proteomes" id="UP000030151">
    <property type="component" value="Unassembled WGS sequence"/>
</dbReference>
<proteinExistence type="predicted"/>
<gene>
    <name evidence="1" type="ORF">X797_008764</name>
</gene>
<evidence type="ECO:0000313" key="2">
    <source>
        <dbReference type="Proteomes" id="UP000030151"/>
    </source>
</evidence>
<dbReference type="AlphaFoldDB" id="A0A0A1URA8"/>
<reference evidence="1 2" key="1">
    <citation type="submission" date="2014-02" db="EMBL/GenBank/DDBJ databases">
        <title>The genome sequence of the entomopathogenic fungus Metarhizium robertsii ARSEF 2575.</title>
        <authorList>
            <person name="Giuliano Garisto Donzelli B."/>
            <person name="Roe B.A."/>
            <person name="Macmil S.L."/>
            <person name="Krasnoff S.B."/>
            <person name="Gibson D.M."/>
        </authorList>
    </citation>
    <scope>NUCLEOTIDE SEQUENCE [LARGE SCALE GENOMIC DNA]</scope>
    <source>
        <strain evidence="1 2">ARSEF 2575</strain>
    </source>
</reference>
<dbReference type="EMBL" id="JELW01000029">
    <property type="protein sequence ID" value="EXU98159.1"/>
    <property type="molecule type" value="Genomic_DNA"/>
</dbReference>
<evidence type="ECO:0000313" key="1">
    <source>
        <dbReference type="EMBL" id="EXU98159.1"/>
    </source>
</evidence>
<organism evidence="1 2">
    <name type="scientific">Metarhizium robertsii</name>
    <dbReference type="NCBI Taxonomy" id="568076"/>
    <lineage>
        <taxon>Eukaryota</taxon>
        <taxon>Fungi</taxon>
        <taxon>Dikarya</taxon>
        <taxon>Ascomycota</taxon>
        <taxon>Pezizomycotina</taxon>
        <taxon>Sordariomycetes</taxon>
        <taxon>Hypocreomycetidae</taxon>
        <taxon>Hypocreales</taxon>
        <taxon>Clavicipitaceae</taxon>
        <taxon>Metarhizium</taxon>
    </lineage>
</organism>
<comment type="caution">
    <text evidence="1">The sequence shown here is derived from an EMBL/GenBank/DDBJ whole genome shotgun (WGS) entry which is preliminary data.</text>
</comment>
<protein>
    <submittedName>
        <fullName evidence="1">Uncharacterized protein</fullName>
    </submittedName>
</protein>
<name>A0A0A1URA8_9HYPO</name>
<sequence length="272" mass="31224">MPVALPTFRQLLAQLGYGDLGHPQTTIFVHDILVFVNATNPMKFTYCPSYDATLEVYHGLARHFLNLLGRGDIYWPATGDAGLVYAANLQKIQTLVGYLFFRLAEEIRRWRRTPSCRSRDVRDGFSLERLLTNYNANSIIQQDIITDYITNTCHIGSFQFKYSLGEDFNGYMSYKTWEPPHKFKVTSLSELMSELPGAGDASGVRISFTGPGFCIRGVTFDESDFKRLKVELNDQVCRLLINRKTVWDNFNVHVQIMILREVQPTSHWIFSE</sequence>
<dbReference type="HOGENOM" id="CLU_1023381_0_0_1"/>
<accession>A0A0A1URA8</accession>